<proteinExistence type="predicted"/>
<dbReference type="EMBL" id="CP003235">
    <property type="protein sequence ID" value="AFC30088.1"/>
    <property type="molecule type" value="Genomic_DNA"/>
</dbReference>
<dbReference type="Proteomes" id="UP000007523">
    <property type="component" value="Chromosome"/>
</dbReference>
<dbReference type="AlphaFoldDB" id="H6NFK2"/>
<reference evidence="2 3" key="1">
    <citation type="journal article" date="2012" name="J. Bacteriol.">
        <title>Complete Genome Sequence of Paenibacillus mucilaginosus 3016, a Bacterium Functional as Microbial Fertilizer.</title>
        <authorList>
            <person name="Ma M."/>
            <person name="Wang Z."/>
            <person name="Li L."/>
            <person name="Jiang X."/>
            <person name="Guan D."/>
            <person name="Cao F."/>
            <person name="Chen H."/>
            <person name="Wang X."/>
            <person name="Shen D."/>
            <person name="Du B."/>
            <person name="Li J."/>
        </authorList>
    </citation>
    <scope>NUCLEOTIDE SEQUENCE [LARGE SCALE GENOMIC DNA]</scope>
    <source>
        <strain evidence="2 3">3016</strain>
    </source>
</reference>
<evidence type="ECO:0000313" key="3">
    <source>
        <dbReference type="Proteomes" id="UP000007523"/>
    </source>
</evidence>
<dbReference type="SUPFAM" id="SSF55136">
    <property type="entry name" value="Probable bacterial effector-binding domain"/>
    <property type="match status" value="1"/>
</dbReference>
<evidence type="ECO:0000313" key="2">
    <source>
        <dbReference type="EMBL" id="AFC30088.1"/>
    </source>
</evidence>
<dbReference type="STRING" id="1116391.PM3016_3233"/>
<dbReference type="InterPro" id="IPR010499">
    <property type="entry name" value="AraC_E-bd"/>
</dbReference>
<protein>
    <recommendedName>
        <fullName evidence="1">AraC effector-binding domain-containing protein</fullName>
    </recommendedName>
</protein>
<gene>
    <name evidence="2" type="ORF">PM3016_3233</name>
</gene>
<dbReference type="PANTHER" id="PTHR36444:SF2">
    <property type="entry name" value="TRANSCRIPTIONAL REGULATOR PROTEIN YOBU-RELATED"/>
    <property type="match status" value="1"/>
</dbReference>
<feature type="domain" description="AraC effector-binding" evidence="1">
    <location>
        <begin position="1"/>
        <end position="156"/>
    </location>
</feature>
<dbReference type="InterPro" id="IPR053182">
    <property type="entry name" value="YobU-like_regulator"/>
</dbReference>
<dbReference type="SMART" id="SM00871">
    <property type="entry name" value="AraC_E_bind"/>
    <property type="match status" value="1"/>
</dbReference>
<dbReference type="RefSeq" id="WP_014370142.1">
    <property type="nucleotide sequence ID" value="NC_016935.1"/>
</dbReference>
<dbReference type="InterPro" id="IPR011256">
    <property type="entry name" value="Reg_factor_effector_dom_sf"/>
</dbReference>
<dbReference type="HOGENOM" id="CLU_108864_1_0_9"/>
<dbReference type="PANTHER" id="PTHR36444">
    <property type="entry name" value="TRANSCRIPTIONAL REGULATOR PROTEIN YOBU-RELATED"/>
    <property type="match status" value="1"/>
</dbReference>
<dbReference type="Gene3D" id="3.20.80.10">
    <property type="entry name" value="Regulatory factor, effector binding domain"/>
    <property type="match status" value="1"/>
</dbReference>
<keyword evidence="3" id="KW-1185">Reference proteome</keyword>
<name>H6NFK2_9BACL</name>
<sequence length="170" mass="18518">MKPRIEKHGEFAAVGTKGQHRLTEGVIPTIAGQWDAFMRRAAEIPGRGPATLGICWGIEAASGEPFDYLTGALVEEMPPELPSGMTAVTLEPRLYAVFTHRGPVARLDATYASIQAWLESNGTYRRADAPDFEYYDHRYASAEPESSEFDIYIPVTEPACYGGPAVSPAP</sequence>
<evidence type="ECO:0000259" key="1">
    <source>
        <dbReference type="SMART" id="SM00871"/>
    </source>
</evidence>
<dbReference type="Pfam" id="PF06445">
    <property type="entry name" value="GyrI-like"/>
    <property type="match status" value="1"/>
</dbReference>
<dbReference type="KEGG" id="pmq:PM3016_3233"/>
<organism evidence="2 3">
    <name type="scientific">Paenibacillus mucilaginosus 3016</name>
    <dbReference type="NCBI Taxonomy" id="1116391"/>
    <lineage>
        <taxon>Bacteria</taxon>
        <taxon>Bacillati</taxon>
        <taxon>Bacillota</taxon>
        <taxon>Bacilli</taxon>
        <taxon>Bacillales</taxon>
        <taxon>Paenibacillaceae</taxon>
        <taxon>Paenibacillus</taxon>
    </lineage>
</organism>
<dbReference type="InterPro" id="IPR029442">
    <property type="entry name" value="GyrI-like"/>
</dbReference>
<accession>H6NFK2</accession>